<proteinExistence type="predicted"/>
<gene>
    <name evidence="2" type="ORF">S01H4_37888</name>
</gene>
<comment type="caution">
    <text evidence="2">The sequence shown here is derived from an EMBL/GenBank/DDBJ whole genome shotgun (WGS) entry which is preliminary data.</text>
</comment>
<sequence length="54" mass="6040">VICGYRANSMVWQTNPRTGNAEAWVHAGKPTHFSKIGKYPRARRNGNGNGCRPR</sequence>
<dbReference type="EMBL" id="BART01020382">
    <property type="protein sequence ID" value="GAH03420.1"/>
    <property type="molecule type" value="Genomic_DNA"/>
</dbReference>
<accession>X1D585</accession>
<evidence type="ECO:0000256" key="1">
    <source>
        <dbReference type="SAM" id="MobiDB-lite"/>
    </source>
</evidence>
<feature type="region of interest" description="Disordered" evidence="1">
    <location>
        <begin position="35"/>
        <end position="54"/>
    </location>
</feature>
<dbReference type="AlphaFoldDB" id="X1D585"/>
<feature type="non-terminal residue" evidence="2">
    <location>
        <position position="1"/>
    </location>
</feature>
<organism evidence="2">
    <name type="scientific">marine sediment metagenome</name>
    <dbReference type="NCBI Taxonomy" id="412755"/>
    <lineage>
        <taxon>unclassified sequences</taxon>
        <taxon>metagenomes</taxon>
        <taxon>ecological metagenomes</taxon>
    </lineage>
</organism>
<protein>
    <submittedName>
        <fullName evidence="2">Uncharacterized protein</fullName>
    </submittedName>
</protein>
<reference evidence="2" key="1">
    <citation type="journal article" date="2014" name="Front. Microbiol.">
        <title>High frequency of phylogenetically diverse reductive dehalogenase-homologous genes in deep subseafloor sedimentary metagenomes.</title>
        <authorList>
            <person name="Kawai M."/>
            <person name="Futagami T."/>
            <person name="Toyoda A."/>
            <person name="Takaki Y."/>
            <person name="Nishi S."/>
            <person name="Hori S."/>
            <person name="Arai W."/>
            <person name="Tsubouchi T."/>
            <person name="Morono Y."/>
            <person name="Uchiyama I."/>
            <person name="Ito T."/>
            <person name="Fujiyama A."/>
            <person name="Inagaki F."/>
            <person name="Takami H."/>
        </authorList>
    </citation>
    <scope>NUCLEOTIDE SEQUENCE</scope>
    <source>
        <strain evidence="2">Expedition CK06-06</strain>
    </source>
</reference>
<name>X1D585_9ZZZZ</name>
<evidence type="ECO:0000313" key="2">
    <source>
        <dbReference type="EMBL" id="GAH03420.1"/>
    </source>
</evidence>